<keyword evidence="6" id="KW-0804">Transcription</keyword>
<feature type="domain" description="BED-type" evidence="10">
    <location>
        <begin position="525"/>
        <end position="584"/>
    </location>
</feature>
<dbReference type="OrthoDB" id="10057873at2759"/>
<evidence type="ECO:0000256" key="7">
    <source>
        <dbReference type="ARBA" id="ARBA00023242"/>
    </source>
</evidence>
<dbReference type="GO" id="GO:0008270">
    <property type="term" value="F:zinc ion binding"/>
    <property type="evidence" value="ECO:0007669"/>
    <property type="project" value="UniProtKB-KW"/>
</dbReference>
<feature type="domain" description="BED-type" evidence="10">
    <location>
        <begin position="283"/>
        <end position="342"/>
    </location>
</feature>
<feature type="compositionally biased region" description="Low complexity" evidence="9">
    <location>
        <begin position="774"/>
        <end position="792"/>
    </location>
</feature>
<dbReference type="PROSITE" id="PS50808">
    <property type="entry name" value="ZF_BED"/>
    <property type="match status" value="4"/>
</dbReference>
<protein>
    <recommendedName>
        <fullName evidence="10">BED-type domain-containing protein</fullName>
    </recommendedName>
</protein>
<gene>
    <name evidence="11" type="ORF">Baya_15432</name>
</gene>
<keyword evidence="7" id="KW-0539">Nucleus</keyword>
<feature type="compositionally biased region" description="Basic residues" evidence="9">
    <location>
        <begin position="732"/>
        <end position="745"/>
    </location>
</feature>
<dbReference type="Pfam" id="PF02892">
    <property type="entry name" value="zf-BED"/>
    <property type="match status" value="3"/>
</dbReference>
<dbReference type="Proteomes" id="UP000319801">
    <property type="component" value="Unassembled WGS sequence"/>
</dbReference>
<feature type="region of interest" description="Disordered" evidence="9">
    <location>
        <begin position="704"/>
        <end position="792"/>
    </location>
</feature>
<feature type="domain" description="BED-type" evidence="10">
    <location>
        <begin position="444"/>
        <end position="503"/>
    </location>
</feature>
<evidence type="ECO:0000256" key="4">
    <source>
        <dbReference type="ARBA" id="ARBA00022833"/>
    </source>
</evidence>
<feature type="domain" description="BED-type" evidence="10">
    <location>
        <begin position="90"/>
        <end position="142"/>
    </location>
</feature>
<name>A0A556VBN6_BAGYA</name>
<evidence type="ECO:0000313" key="11">
    <source>
        <dbReference type="EMBL" id="TTI46068.1"/>
    </source>
</evidence>
<evidence type="ECO:0000256" key="3">
    <source>
        <dbReference type="ARBA" id="ARBA00022771"/>
    </source>
</evidence>
<evidence type="ECO:0000256" key="8">
    <source>
        <dbReference type="PROSITE-ProRule" id="PRU00027"/>
    </source>
</evidence>
<dbReference type="EMBL" id="VCAZ01000215">
    <property type="protein sequence ID" value="TTI46068.1"/>
    <property type="molecule type" value="Genomic_DNA"/>
</dbReference>
<evidence type="ECO:0000259" key="10">
    <source>
        <dbReference type="PROSITE" id="PS50808"/>
    </source>
</evidence>
<sequence>MKRGPEKEIFSQSFPPTEREEEEEVMKEEEEEKSVSGDPFVVVKLEDEKYGQEAERIEQPSGSGSALDISLFAPIDSSEDAEEERPRKRQVRSEVWKYFRYNRDRSSSCKICGWKPTARSSGSTSNMRHHLQSQHQIMCSSTNNAIAPAETEQTLDLSEVTDLHPLPPEELKPNSEDKHDQTSKETADPGPLPDLCPPRDTLEPVWEHFGYPKDADGVLQVDGKPTCKICRFKVSCPEENTKFLYKHLWKNHNAVYFDVKLQAAGSEEVLPDLASSVLSAPDGQNSKLWEYFEFLSNEDGTPIEDGAPACKICGMMVVLEGDSMTNMMKHLQENHEEVHAEVQPADDKQIHKSIELCPPNDQQIDIRLWDHFGYPKNSDGEIEEDGAPVCKICLQKLAVSSREGNVITSMLRHLQKNHQPVYEEVQEAIGAWKPTADLHPPSTLGDPTLWEHYGYRRNSDGVVEEDGAPFCKLCLRKLVSRGDMTKNMKQHLKENHNTVYTETECAVTSETFEDVSTDLHPPSGQYNPKLWEHFGYRKAEEGNLVEDGAPICKLCLRKLISKGETTANMMQHLKQNHNAVYTEVQDRSIRSSTGEQPSRPVECEVERRLASTPCAERSPTAAMEPPGFHPALNMEGTRVGEAQQNVLLEVLNYCRFLHAAVQRVEQKIDSLQPNFRYPGISEKVLLQLTVPVGGAQLSRSLAQRLGPSPQTKPLGNPVWPQDLGNLPPHGVGGKRNKYRRRRARRAVQEEELGDQAAQKKSKAKRRRKKRKNRTAATSYPEEAPSGGAEEER</sequence>
<feature type="compositionally biased region" description="Basic and acidic residues" evidence="9">
    <location>
        <begin position="167"/>
        <end position="187"/>
    </location>
</feature>
<proteinExistence type="predicted"/>
<dbReference type="InterPro" id="IPR036236">
    <property type="entry name" value="Znf_C2H2_sf"/>
</dbReference>
<dbReference type="InterPro" id="IPR052035">
    <property type="entry name" value="ZnF_BED_domain_contain"/>
</dbReference>
<comment type="caution">
    <text evidence="11">The sequence shown here is derived from an EMBL/GenBank/DDBJ whole genome shotgun (WGS) entry which is preliminary data.</text>
</comment>
<keyword evidence="4" id="KW-0862">Zinc</keyword>
<evidence type="ECO:0000256" key="1">
    <source>
        <dbReference type="ARBA" id="ARBA00004123"/>
    </source>
</evidence>
<keyword evidence="3 8" id="KW-0863">Zinc-finger</keyword>
<keyword evidence="12" id="KW-1185">Reference proteome</keyword>
<dbReference type="GO" id="GO:0003677">
    <property type="term" value="F:DNA binding"/>
    <property type="evidence" value="ECO:0007669"/>
    <property type="project" value="InterPro"/>
</dbReference>
<dbReference type="GO" id="GO:0005634">
    <property type="term" value="C:nucleus"/>
    <property type="evidence" value="ECO:0007669"/>
    <property type="project" value="UniProtKB-SubCell"/>
</dbReference>
<dbReference type="PANTHER" id="PTHR46481">
    <property type="entry name" value="ZINC FINGER BED DOMAIN-CONTAINING PROTEIN 4"/>
    <property type="match status" value="1"/>
</dbReference>
<evidence type="ECO:0000256" key="6">
    <source>
        <dbReference type="ARBA" id="ARBA00023163"/>
    </source>
</evidence>
<organism evidence="11 12">
    <name type="scientific">Bagarius yarrelli</name>
    <name type="common">Goonch</name>
    <name type="synonym">Bagrus yarrelli</name>
    <dbReference type="NCBI Taxonomy" id="175774"/>
    <lineage>
        <taxon>Eukaryota</taxon>
        <taxon>Metazoa</taxon>
        <taxon>Chordata</taxon>
        <taxon>Craniata</taxon>
        <taxon>Vertebrata</taxon>
        <taxon>Euteleostomi</taxon>
        <taxon>Actinopterygii</taxon>
        <taxon>Neopterygii</taxon>
        <taxon>Teleostei</taxon>
        <taxon>Ostariophysi</taxon>
        <taxon>Siluriformes</taxon>
        <taxon>Sisoridae</taxon>
        <taxon>Sisorinae</taxon>
        <taxon>Bagarius</taxon>
    </lineage>
</organism>
<dbReference type="PANTHER" id="PTHR46481:SF10">
    <property type="entry name" value="ZINC FINGER BED DOMAIN-CONTAINING PROTEIN 39"/>
    <property type="match status" value="1"/>
</dbReference>
<evidence type="ECO:0000256" key="9">
    <source>
        <dbReference type="SAM" id="MobiDB-lite"/>
    </source>
</evidence>
<feature type="region of interest" description="Disordered" evidence="9">
    <location>
        <begin position="163"/>
        <end position="199"/>
    </location>
</feature>
<keyword evidence="5" id="KW-0805">Transcription regulation</keyword>
<keyword evidence="2" id="KW-0479">Metal-binding</keyword>
<evidence type="ECO:0000256" key="2">
    <source>
        <dbReference type="ARBA" id="ARBA00022723"/>
    </source>
</evidence>
<dbReference type="AlphaFoldDB" id="A0A556VBN6"/>
<reference evidence="11 12" key="1">
    <citation type="journal article" date="2019" name="Genome Biol. Evol.">
        <title>Whole-Genome Sequencing of the Giant Devil Catfish, Bagarius yarrelli.</title>
        <authorList>
            <person name="Jiang W."/>
            <person name="Lv Y."/>
            <person name="Cheng L."/>
            <person name="Yang K."/>
            <person name="Chao B."/>
            <person name="Wang X."/>
            <person name="Li Y."/>
            <person name="Pan X."/>
            <person name="You X."/>
            <person name="Zhang Y."/>
            <person name="Yang J."/>
            <person name="Li J."/>
            <person name="Zhang X."/>
            <person name="Liu S."/>
            <person name="Sun C."/>
            <person name="Yang J."/>
            <person name="Shi Q."/>
        </authorList>
    </citation>
    <scope>NUCLEOTIDE SEQUENCE [LARGE SCALE GENOMIC DNA]</scope>
    <source>
        <strain evidence="11">JWS20170419001</strain>
        <tissue evidence="11">Muscle</tissue>
    </source>
</reference>
<evidence type="ECO:0000313" key="12">
    <source>
        <dbReference type="Proteomes" id="UP000319801"/>
    </source>
</evidence>
<comment type="subcellular location">
    <subcellularLocation>
        <location evidence="1">Nucleus</location>
    </subcellularLocation>
</comment>
<feature type="region of interest" description="Disordered" evidence="9">
    <location>
        <begin position="1"/>
        <end position="89"/>
    </location>
</feature>
<dbReference type="SUPFAM" id="SSF57667">
    <property type="entry name" value="beta-beta-alpha zinc fingers"/>
    <property type="match status" value="6"/>
</dbReference>
<feature type="compositionally biased region" description="Basic and acidic residues" evidence="9">
    <location>
        <begin position="44"/>
        <end position="58"/>
    </location>
</feature>
<dbReference type="InterPro" id="IPR003656">
    <property type="entry name" value="Znf_BED"/>
</dbReference>
<feature type="compositionally biased region" description="Acidic residues" evidence="9">
    <location>
        <begin position="19"/>
        <end position="32"/>
    </location>
</feature>
<dbReference type="SMART" id="SM00614">
    <property type="entry name" value="ZnF_BED"/>
    <property type="match status" value="6"/>
</dbReference>
<evidence type="ECO:0000256" key="5">
    <source>
        <dbReference type="ARBA" id="ARBA00023015"/>
    </source>
</evidence>
<dbReference type="GO" id="GO:0009791">
    <property type="term" value="P:post-embryonic development"/>
    <property type="evidence" value="ECO:0007669"/>
    <property type="project" value="UniProtKB-ARBA"/>
</dbReference>
<accession>A0A556VBN6</accession>
<feature type="compositionally biased region" description="Basic residues" evidence="9">
    <location>
        <begin position="759"/>
        <end position="773"/>
    </location>
</feature>